<feature type="region of interest" description="Disordered" evidence="1">
    <location>
        <begin position="1"/>
        <end position="153"/>
    </location>
</feature>
<evidence type="ECO:0000256" key="1">
    <source>
        <dbReference type="SAM" id="MobiDB-lite"/>
    </source>
</evidence>
<dbReference type="PANTHER" id="PTHR13586:SF0">
    <property type="entry name" value="TRAILER HITCH, ISOFORM H"/>
    <property type="match status" value="1"/>
</dbReference>
<evidence type="ECO:0000259" key="2">
    <source>
        <dbReference type="SMART" id="SM01199"/>
    </source>
</evidence>
<feature type="compositionally biased region" description="Basic and acidic residues" evidence="1">
    <location>
        <begin position="88"/>
        <end position="117"/>
    </location>
</feature>
<dbReference type="PANTHER" id="PTHR13586">
    <property type="entry name" value="SCD6 PROTEIN-RELATED"/>
    <property type="match status" value="1"/>
</dbReference>
<gene>
    <name evidence="3" type="ORF">CHYS00102_LOCUS20913</name>
</gene>
<feature type="compositionally biased region" description="Basic and acidic residues" evidence="1">
    <location>
        <begin position="64"/>
        <end position="77"/>
    </location>
</feature>
<feature type="compositionally biased region" description="Basic and acidic residues" evidence="1">
    <location>
        <begin position="265"/>
        <end position="277"/>
    </location>
</feature>
<dbReference type="GO" id="GO:0034063">
    <property type="term" value="P:stress granule assembly"/>
    <property type="evidence" value="ECO:0007669"/>
    <property type="project" value="TreeGrafter"/>
</dbReference>
<dbReference type="AlphaFoldDB" id="A0A7S1FVT0"/>
<dbReference type="GO" id="GO:0033962">
    <property type="term" value="P:P-body assembly"/>
    <property type="evidence" value="ECO:0007669"/>
    <property type="project" value="TreeGrafter"/>
</dbReference>
<sequence>MFGGCNSRALRGPPPAPDQREPPPADPAILSSSAPPDLVKDTEKKDASPKPQSSPSPPPSRSASESRTERPKQRQADKGNYNGGKYVEGPKKNDGTDDGGTTREKYSGNNRNGERPQNRRPRRNPNAPHIGTGASLLNRKARGAVSGKDVPEVGNDFDFQSSAAEFDKTATEDVDPVFEISENAYQKDEFFDSISCDITDRLNGVNNRLRGVEERQLNTATFGAVSLNNRRGGRYRNGPSGGGRGRGRGGRGRGGYMRNGNMQRENNRWRRGPHENSRQATTSTDR</sequence>
<protein>
    <recommendedName>
        <fullName evidence="2">FDF domain-containing protein</fullName>
    </recommendedName>
</protein>
<dbReference type="InterPro" id="IPR019050">
    <property type="entry name" value="FDF_dom"/>
</dbReference>
<reference evidence="3" key="1">
    <citation type="submission" date="2021-01" db="EMBL/GenBank/DDBJ databases">
        <authorList>
            <person name="Corre E."/>
            <person name="Pelletier E."/>
            <person name="Niang G."/>
            <person name="Scheremetjew M."/>
            <person name="Finn R."/>
            <person name="Kale V."/>
            <person name="Holt S."/>
            <person name="Cochrane G."/>
            <person name="Meng A."/>
            <person name="Brown T."/>
            <person name="Cohen L."/>
        </authorList>
    </citation>
    <scope>NUCLEOTIDE SEQUENCE</scope>
    <source>
        <strain evidence="3">308</strain>
    </source>
</reference>
<dbReference type="SMART" id="SM01199">
    <property type="entry name" value="FDF"/>
    <property type="match status" value="1"/>
</dbReference>
<feature type="compositionally biased region" description="Basic and acidic residues" evidence="1">
    <location>
        <begin position="38"/>
        <end position="48"/>
    </location>
</feature>
<dbReference type="GO" id="GO:0003729">
    <property type="term" value="F:mRNA binding"/>
    <property type="evidence" value="ECO:0007669"/>
    <property type="project" value="TreeGrafter"/>
</dbReference>
<proteinExistence type="predicted"/>
<dbReference type="GO" id="GO:0000932">
    <property type="term" value="C:P-body"/>
    <property type="evidence" value="ECO:0007669"/>
    <property type="project" value="TreeGrafter"/>
</dbReference>
<accession>A0A7S1FVT0</accession>
<feature type="region of interest" description="Disordered" evidence="1">
    <location>
        <begin position="228"/>
        <end position="286"/>
    </location>
</feature>
<organism evidence="3">
    <name type="scientific">Corethron hystrix</name>
    <dbReference type="NCBI Taxonomy" id="216773"/>
    <lineage>
        <taxon>Eukaryota</taxon>
        <taxon>Sar</taxon>
        <taxon>Stramenopiles</taxon>
        <taxon>Ochrophyta</taxon>
        <taxon>Bacillariophyta</taxon>
        <taxon>Coscinodiscophyceae</taxon>
        <taxon>Corethrophycidae</taxon>
        <taxon>Corethrales</taxon>
        <taxon>Corethraceae</taxon>
        <taxon>Corethron</taxon>
    </lineage>
</organism>
<feature type="domain" description="FDF" evidence="2">
    <location>
        <begin position="151"/>
        <end position="226"/>
    </location>
</feature>
<evidence type="ECO:0000313" key="3">
    <source>
        <dbReference type="EMBL" id="CAD8893704.1"/>
    </source>
</evidence>
<name>A0A7S1FVT0_9STRA</name>
<dbReference type="EMBL" id="HBFR01028785">
    <property type="protein sequence ID" value="CAD8893704.1"/>
    <property type="molecule type" value="Transcribed_RNA"/>
</dbReference>